<organism evidence="5 6">
    <name type="scientific">Branchiibius hedensis</name>
    <dbReference type="NCBI Taxonomy" id="672460"/>
    <lineage>
        <taxon>Bacteria</taxon>
        <taxon>Bacillati</taxon>
        <taxon>Actinomycetota</taxon>
        <taxon>Actinomycetes</taxon>
        <taxon>Micrococcales</taxon>
        <taxon>Dermacoccaceae</taxon>
        <taxon>Branchiibius</taxon>
    </lineage>
</organism>
<dbReference type="InterPro" id="IPR050194">
    <property type="entry name" value="Glycosyltransferase_grp1"/>
</dbReference>
<evidence type="ECO:0000313" key="6">
    <source>
        <dbReference type="Proteomes" id="UP000250028"/>
    </source>
</evidence>
<keyword evidence="6" id="KW-1185">Reference proteome</keyword>
<dbReference type="Gene3D" id="3.40.50.2000">
    <property type="entry name" value="Glycogen Phosphorylase B"/>
    <property type="match status" value="2"/>
</dbReference>
<evidence type="ECO:0000256" key="1">
    <source>
        <dbReference type="ARBA" id="ARBA00021292"/>
    </source>
</evidence>
<keyword evidence="2" id="KW-0328">Glycosyltransferase</keyword>
<dbReference type="SUPFAM" id="SSF53756">
    <property type="entry name" value="UDP-Glycosyltransferase/glycogen phosphorylase"/>
    <property type="match status" value="1"/>
</dbReference>
<proteinExistence type="predicted"/>
<dbReference type="Proteomes" id="UP000250028">
    <property type="component" value="Unassembled WGS sequence"/>
</dbReference>
<dbReference type="InterPro" id="IPR028098">
    <property type="entry name" value="Glyco_trans_4-like_N"/>
</dbReference>
<name>A0A2Y8ZTW2_9MICO</name>
<evidence type="ECO:0000259" key="4">
    <source>
        <dbReference type="Pfam" id="PF13439"/>
    </source>
</evidence>
<protein>
    <recommendedName>
        <fullName evidence="1">D-inositol 3-phosphate glycosyltransferase</fullName>
    </recommendedName>
</protein>
<evidence type="ECO:0000313" key="5">
    <source>
        <dbReference type="EMBL" id="SSA34946.1"/>
    </source>
</evidence>
<dbReference type="AlphaFoldDB" id="A0A2Y8ZTW2"/>
<feature type="domain" description="Glycosyltransferase subfamily 4-like N-terminal" evidence="4">
    <location>
        <begin position="13"/>
        <end position="160"/>
    </location>
</feature>
<dbReference type="PANTHER" id="PTHR45947">
    <property type="entry name" value="SULFOQUINOVOSYL TRANSFERASE SQD2"/>
    <property type="match status" value="1"/>
</dbReference>
<reference evidence="6" key="1">
    <citation type="submission" date="2016-10" db="EMBL/GenBank/DDBJ databases">
        <authorList>
            <person name="Varghese N."/>
            <person name="Submissions S."/>
        </authorList>
    </citation>
    <scope>NUCLEOTIDE SEQUENCE [LARGE SCALE GENOMIC DNA]</scope>
    <source>
        <strain evidence="6">DSM 22951</strain>
    </source>
</reference>
<accession>A0A2Y8ZTW2</accession>
<dbReference type="GO" id="GO:0016757">
    <property type="term" value="F:glycosyltransferase activity"/>
    <property type="evidence" value="ECO:0007669"/>
    <property type="project" value="UniProtKB-KW"/>
</dbReference>
<sequence length="341" mass="38352">MISYYLPSTSKMGIGYQVDYLATELTRRGHTVDVFSPCPPVPGASYGHRQIRLTGSLRTFRFATRLRREDFTGYDVVHAHGDDYWMWRRRVPSHVRTLHGSCFDEALTISGFKEKARMIALGGSEWLASLVADHTVTVAPEAQRWYPWVHQVIPNGVDFELFAPHADLHARREDRPTALFVGTWHGRKRGADLVAAFHQRVRTEVPDAQLWLVCDDAPEHLPPGVTAFGRIPNTELADLYQRAWVFVLPSDYEGFGIPYAEAMAAGAAVVATPNEGARFVTDDGRYGRLAALSDISTPILALLLDHEGRDRLSREAHEWAHRFSLASVADQYESLYAARHD</sequence>
<gene>
    <name evidence="5" type="ORF">SAMN04489750_2278</name>
</gene>
<dbReference type="CDD" id="cd03801">
    <property type="entry name" value="GT4_PimA-like"/>
    <property type="match status" value="1"/>
</dbReference>
<dbReference type="Pfam" id="PF13439">
    <property type="entry name" value="Glyco_transf_4"/>
    <property type="match status" value="1"/>
</dbReference>
<evidence type="ECO:0000256" key="3">
    <source>
        <dbReference type="ARBA" id="ARBA00022679"/>
    </source>
</evidence>
<dbReference type="PANTHER" id="PTHR45947:SF3">
    <property type="entry name" value="SULFOQUINOVOSYL TRANSFERASE SQD2"/>
    <property type="match status" value="1"/>
</dbReference>
<evidence type="ECO:0000256" key="2">
    <source>
        <dbReference type="ARBA" id="ARBA00022676"/>
    </source>
</evidence>
<dbReference type="EMBL" id="UESZ01000001">
    <property type="protein sequence ID" value="SSA34946.1"/>
    <property type="molecule type" value="Genomic_DNA"/>
</dbReference>
<keyword evidence="3 5" id="KW-0808">Transferase</keyword>
<dbReference type="GO" id="GO:1901137">
    <property type="term" value="P:carbohydrate derivative biosynthetic process"/>
    <property type="evidence" value="ECO:0007669"/>
    <property type="project" value="UniProtKB-ARBA"/>
</dbReference>
<dbReference type="Pfam" id="PF13692">
    <property type="entry name" value="Glyco_trans_1_4"/>
    <property type="match status" value="1"/>
</dbReference>